<reference evidence="3" key="1">
    <citation type="submission" date="2025-08" db="UniProtKB">
        <authorList>
            <consortium name="RefSeq"/>
        </authorList>
    </citation>
    <scope>IDENTIFICATION</scope>
</reference>
<protein>
    <submittedName>
        <fullName evidence="3">Uncharacterized protein LOC103520663</fullName>
    </submittedName>
</protein>
<dbReference type="AlphaFoldDB" id="A0A1S3DKY8"/>
<dbReference type="Proteomes" id="UP000079169">
    <property type="component" value="Unplaced"/>
</dbReference>
<gene>
    <name evidence="3" type="primary">LOC103520663</name>
</gene>
<keyword evidence="2" id="KW-1185">Reference proteome</keyword>
<dbReference type="KEGG" id="dci:103520663"/>
<sequence>MRLRATKSRATTLLREAWKVRPSVFVGIHRKRSTSLCGHYAKIIGCVNKELLSYAPTSGCKDCKSVRRRHLCEQTEDIQTKSILQTRQERDSYPGPLTMPGRGKQPTLEIYRPPNVRSDGPANNKLNVHAKEFIMNSLQNSRSEQGGDPKADATRQADYPNKVETQKLMQLAKLIVERATEDKHYSFSAARLCILIIE</sequence>
<feature type="non-terminal residue" evidence="3">
    <location>
        <position position="198"/>
    </location>
</feature>
<evidence type="ECO:0000313" key="3">
    <source>
        <dbReference type="RefSeq" id="XP_008483986.1"/>
    </source>
</evidence>
<proteinExistence type="predicted"/>
<feature type="region of interest" description="Disordered" evidence="1">
    <location>
        <begin position="90"/>
        <end position="123"/>
    </location>
</feature>
<evidence type="ECO:0000313" key="2">
    <source>
        <dbReference type="Proteomes" id="UP000079169"/>
    </source>
</evidence>
<organism evidence="2 3">
    <name type="scientific">Diaphorina citri</name>
    <name type="common">Asian citrus psyllid</name>
    <dbReference type="NCBI Taxonomy" id="121845"/>
    <lineage>
        <taxon>Eukaryota</taxon>
        <taxon>Metazoa</taxon>
        <taxon>Ecdysozoa</taxon>
        <taxon>Arthropoda</taxon>
        <taxon>Hexapoda</taxon>
        <taxon>Insecta</taxon>
        <taxon>Pterygota</taxon>
        <taxon>Neoptera</taxon>
        <taxon>Paraneoptera</taxon>
        <taxon>Hemiptera</taxon>
        <taxon>Sternorrhyncha</taxon>
        <taxon>Psylloidea</taxon>
        <taxon>Psyllidae</taxon>
        <taxon>Diaphorininae</taxon>
        <taxon>Diaphorina</taxon>
    </lineage>
</organism>
<name>A0A1S3DKY8_DIACI</name>
<accession>A0A1S3DKY8</accession>
<dbReference type="RefSeq" id="XP_008483986.1">
    <property type="nucleotide sequence ID" value="XM_008485764.1"/>
</dbReference>
<dbReference type="PaxDb" id="121845-A0A1S3DKY8"/>
<dbReference type="GeneID" id="103520663"/>
<evidence type="ECO:0000256" key="1">
    <source>
        <dbReference type="SAM" id="MobiDB-lite"/>
    </source>
</evidence>